<dbReference type="PANTHER" id="PTHR10219:SF25">
    <property type="entry name" value="PLECKSTRIN HOMOLOGY DOMAIN-CONTAINING FAMILY A MEMBER 8"/>
    <property type="match status" value="1"/>
</dbReference>
<accession>A0A9W8IB86</accession>
<evidence type="ECO:0000313" key="3">
    <source>
        <dbReference type="EMBL" id="KAJ2852271.1"/>
    </source>
</evidence>
<reference evidence="3" key="1">
    <citation type="submission" date="2022-07" db="EMBL/GenBank/DDBJ databases">
        <title>Phylogenomic reconstructions and comparative analyses of Kickxellomycotina fungi.</title>
        <authorList>
            <person name="Reynolds N.K."/>
            <person name="Stajich J.E."/>
            <person name="Barry K."/>
            <person name="Grigoriev I.V."/>
            <person name="Crous P."/>
            <person name="Smith M.E."/>
        </authorList>
    </citation>
    <scope>NUCLEOTIDE SEQUENCE</scope>
    <source>
        <strain evidence="3">NRRL 1566</strain>
    </source>
</reference>
<dbReference type="Gene3D" id="1.10.3520.10">
    <property type="entry name" value="Glycolipid transfer protein"/>
    <property type="match status" value="1"/>
</dbReference>
<evidence type="ECO:0000259" key="2">
    <source>
        <dbReference type="Pfam" id="PF08718"/>
    </source>
</evidence>
<dbReference type="GO" id="GO:0016020">
    <property type="term" value="C:membrane"/>
    <property type="evidence" value="ECO:0007669"/>
    <property type="project" value="TreeGrafter"/>
</dbReference>
<name>A0A9W8IB86_9FUNG</name>
<protein>
    <recommendedName>
        <fullName evidence="2">Glycolipid transfer protein domain-containing protein</fullName>
    </recommendedName>
</protein>
<dbReference type="AlphaFoldDB" id="A0A9W8IB86"/>
<feature type="domain" description="Glycolipid transfer protein" evidence="2">
    <location>
        <begin position="24"/>
        <end position="164"/>
    </location>
</feature>
<keyword evidence="1" id="KW-0813">Transport</keyword>
<dbReference type="SUPFAM" id="SSF110004">
    <property type="entry name" value="Glycolipid transfer protein, GLTP"/>
    <property type="match status" value="1"/>
</dbReference>
<proteinExistence type="predicted"/>
<dbReference type="EMBL" id="JANBUW010000004">
    <property type="protein sequence ID" value="KAJ2852271.1"/>
    <property type="molecule type" value="Genomic_DNA"/>
</dbReference>
<sequence>MAKTLEDLITRRFQDVTITSDGEINTAEFLEAAEGVVKMFDLLDSAAFYPVKSDMTTNIDKVRTKSLSKPDLTLYDTLQKIIIAEAQEGDRTATQGLLWLKRGLELTAMALKRSLENPAEELSESFTLAYNSTLKQFHGFIVKKMFGVAMMACPTRAVFFEKIGGNREGEREELLAWVNALQSLLNELNIFYAKGSYDKGL</sequence>
<dbReference type="Proteomes" id="UP001139887">
    <property type="component" value="Unassembled WGS sequence"/>
</dbReference>
<dbReference type="InterPro" id="IPR014830">
    <property type="entry name" value="Glycolipid_transfer_prot_dom"/>
</dbReference>
<keyword evidence="4" id="KW-1185">Reference proteome</keyword>
<dbReference type="PANTHER" id="PTHR10219">
    <property type="entry name" value="GLYCOLIPID TRANSFER PROTEIN-RELATED"/>
    <property type="match status" value="1"/>
</dbReference>
<evidence type="ECO:0000313" key="4">
    <source>
        <dbReference type="Proteomes" id="UP001139887"/>
    </source>
</evidence>
<dbReference type="OrthoDB" id="205255at2759"/>
<dbReference type="GO" id="GO:1902388">
    <property type="term" value="F:ceramide 1-phosphate transfer activity"/>
    <property type="evidence" value="ECO:0007669"/>
    <property type="project" value="TreeGrafter"/>
</dbReference>
<dbReference type="InterPro" id="IPR036497">
    <property type="entry name" value="GLTP_sf"/>
</dbReference>
<comment type="caution">
    <text evidence="3">The sequence shown here is derived from an EMBL/GenBank/DDBJ whole genome shotgun (WGS) entry which is preliminary data.</text>
</comment>
<dbReference type="Pfam" id="PF08718">
    <property type="entry name" value="GLTP"/>
    <property type="match status" value="1"/>
</dbReference>
<dbReference type="FunFam" id="1.10.3520.10:FF:000001">
    <property type="entry name" value="Pleckstrin domain-containing family A member 8"/>
    <property type="match status" value="1"/>
</dbReference>
<gene>
    <name evidence="3" type="ORF">IWW36_000414</name>
</gene>
<evidence type="ECO:0000256" key="1">
    <source>
        <dbReference type="ARBA" id="ARBA00022448"/>
    </source>
</evidence>
<dbReference type="GO" id="GO:0005829">
    <property type="term" value="C:cytosol"/>
    <property type="evidence" value="ECO:0007669"/>
    <property type="project" value="TreeGrafter"/>
</dbReference>
<organism evidence="3 4">
    <name type="scientific">Coemansia brasiliensis</name>
    <dbReference type="NCBI Taxonomy" id="2650707"/>
    <lineage>
        <taxon>Eukaryota</taxon>
        <taxon>Fungi</taxon>
        <taxon>Fungi incertae sedis</taxon>
        <taxon>Zoopagomycota</taxon>
        <taxon>Kickxellomycotina</taxon>
        <taxon>Kickxellomycetes</taxon>
        <taxon>Kickxellales</taxon>
        <taxon>Kickxellaceae</taxon>
        <taxon>Coemansia</taxon>
    </lineage>
</organism>
<dbReference type="GO" id="GO:1902387">
    <property type="term" value="F:ceramide 1-phosphate binding"/>
    <property type="evidence" value="ECO:0007669"/>
    <property type="project" value="TreeGrafter"/>
</dbReference>